<feature type="domain" description="DUF6533" evidence="3">
    <location>
        <begin position="20"/>
        <end position="64"/>
    </location>
</feature>
<dbReference type="Pfam" id="PF20151">
    <property type="entry name" value="DUF6533"/>
    <property type="match status" value="1"/>
</dbReference>
<name>A0A6A4HFV6_9AGAR</name>
<sequence length="331" mass="37237">MSAPPESLDTAAAHLLAAKYFQLAGYAMLIFDHLITFGDEVERIWKRKFTGATVLFALNRYLTPVQFALILDAFHNPAWEGESCTKYVSFEGFCTVALVGVCEMVMILRIYALYDCKLPILAVLSTVLVAQIIVGAYGIHNGFPVPLPPQLVGCIFTGHTLFAALWFGPLVTDVFIFSFTLWRTKAYFTRRGRGSTPTIELFVRDGVMYFMVIFSVNFLNILIYIFAVEDLKAIGASFSQLMTSVMISRLVLNLRSVGQSRDELYDTQPGMQFATNRRSRREEDTFMTRTIGDLGGELKSGFYDTDDSHWDDGQHTDTVESDQNIELSRVP</sequence>
<feature type="transmembrane region" description="Helical" evidence="2">
    <location>
        <begin position="20"/>
        <end position="37"/>
    </location>
</feature>
<proteinExistence type="predicted"/>
<keyword evidence="2" id="KW-0472">Membrane</keyword>
<dbReference type="EMBL" id="ML769510">
    <property type="protein sequence ID" value="KAE9396653.1"/>
    <property type="molecule type" value="Genomic_DNA"/>
</dbReference>
<dbReference type="Proteomes" id="UP000799118">
    <property type="component" value="Unassembled WGS sequence"/>
</dbReference>
<evidence type="ECO:0000313" key="4">
    <source>
        <dbReference type="EMBL" id="KAE9396653.1"/>
    </source>
</evidence>
<dbReference type="AlphaFoldDB" id="A0A6A4HFV6"/>
<organism evidence="4 5">
    <name type="scientific">Gymnopus androsaceus JB14</name>
    <dbReference type="NCBI Taxonomy" id="1447944"/>
    <lineage>
        <taxon>Eukaryota</taxon>
        <taxon>Fungi</taxon>
        <taxon>Dikarya</taxon>
        <taxon>Basidiomycota</taxon>
        <taxon>Agaricomycotina</taxon>
        <taxon>Agaricomycetes</taxon>
        <taxon>Agaricomycetidae</taxon>
        <taxon>Agaricales</taxon>
        <taxon>Marasmiineae</taxon>
        <taxon>Omphalotaceae</taxon>
        <taxon>Gymnopus</taxon>
    </lineage>
</organism>
<evidence type="ECO:0000256" key="2">
    <source>
        <dbReference type="SAM" id="Phobius"/>
    </source>
</evidence>
<feature type="transmembrane region" description="Helical" evidence="2">
    <location>
        <begin position="90"/>
        <end position="111"/>
    </location>
</feature>
<feature type="compositionally biased region" description="Polar residues" evidence="1">
    <location>
        <begin position="321"/>
        <end position="331"/>
    </location>
</feature>
<evidence type="ECO:0000259" key="3">
    <source>
        <dbReference type="Pfam" id="PF20151"/>
    </source>
</evidence>
<feature type="transmembrane region" description="Helical" evidence="2">
    <location>
        <begin position="160"/>
        <end position="182"/>
    </location>
</feature>
<keyword evidence="5" id="KW-1185">Reference proteome</keyword>
<feature type="transmembrane region" description="Helical" evidence="2">
    <location>
        <begin position="49"/>
        <end position="70"/>
    </location>
</feature>
<protein>
    <recommendedName>
        <fullName evidence="3">DUF6533 domain-containing protein</fullName>
    </recommendedName>
</protein>
<feature type="region of interest" description="Disordered" evidence="1">
    <location>
        <begin position="309"/>
        <end position="331"/>
    </location>
</feature>
<feature type="transmembrane region" description="Helical" evidence="2">
    <location>
        <begin position="202"/>
        <end position="227"/>
    </location>
</feature>
<keyword evidence="2" id="KW-1133">Transmembrane helix</keyword>
<reference evidence="4" key="1">
    <citation type="journal article" date="2019" name="Environ. Microbiol.">
        <title>Fungal ecological strategies reflected in gene transcription - a case study of two litter decomposers.</title>
        <authorList>
            <person name="Barbi F."/>
            <person name="Kohler A."/>
            <person name="Barry K."/>
            <person name="Baskaran P."/>
            <person name="Daum C."/>
            <person name="Fauchery L."/>
            <person name="Ihrmark K."/>
            <person name="Kuo A."/>
            <person name="LaButti K."/>
            <person name="Lipzen A."/>
            <person name="Morin E."/>
            <person name="Grigoriev I.V."/>
            <person name="Henrissat B."/>
            <person name="Lindahl B."/>
            <person name="Martin F."/>
        </authorList>
    </citation>
    <scope>NUCLEOTIDE SEQUENCE</scope>
    <source>
        <strain evidence="4">JB14</strain>
    </source>
</reference>
<keyword evidence="2" id="KW-0812">Transmembrane</keyword>
<dbReference type="OrthoDB" id="3242376at2759"/>
<feature type="transmembrane region" description="Helical" evidence="2">
    <location>
        <begin position="118"/>
        <end position="140"/>
    </location>
</feature>
<dbReference type="InterPro" id="IPR045340">
    <property type="entry name" value="DUF6533"/>
</dbReference>
<evidence type="ECO:0000256" key="1">
    <source>
        <dbReference type="SAM" id="MobiDB-lite"/>
    </source>
</evidence>
<feature type="compositionally biased region" description="Basic and acidic residues" evidence="1">
    <location>
        <begin position="309"/>
        <end position="318"/>
    </location>
</feature>
<accession>A0A6A4HFV6</accession>
<gene>
    <name evidence="4" type="ORF">BT96DRAFT_884594</name>
</gene>
<evidence type="ECO:0000313" key="5">
    <source>
        <dbReference type="Proteomes" id="UP000799118"/>
    </source>
</evidence>